<evidence type="ECO:0000313" key="4">
    <source>
        <dbReference type="EMBL" id="MFC7746341.1"/>
    </source>
</evidence>
<evidence type="ECO:0000313" key="5">
    <source>
        <dbReference type="Proteomes" id="UP001596620"/>
    </source>
</evidence>
<keyword evidence="1" id="KW-0547">Nucleotide-binding</keyword>
<name>A0ABW2URA3_9BACI</name>
<accession>A0ABW2URA3</accession>
<organism evidence="4 5">
    <name type="scientific">Lentibacillus kimchii</name>
    <dbReference type="NCBI Taxonomy" id="1542911"/>
    <lineage>
        <taxon>Bacteria</taxon>
        <taxon>Bacillati</taxon>
        <taxon>Bacillota</taxon>
        <taxon>Bacilli</taxon>
        <taxon>Bacillales</taxon>
        <taxon>Bacillaceae</taxon>
        <taxon>Lentibacillus</taxon>
    </lineage>
</organism>
<dbReference type="EMBL" id="JBHTGR010000005">
    <property type="protein sequence ID" value="MFC7746341.1"/>
    <property type="molecule type" value="Genomic_DNA"/>
</dbReference>
<sequence>MLRFISANLFGIYPVSLFVPLLRERKEDIDLLTQKFIDKYNASFEMDIKGISSRVRQILQEHD</sequence>
<evidence type="ECO:0000256" key="1">
    <source>
        <dbReference type="ARBA" id="ARBA00022741"/>
    </source>
</evidence>
<keyword evidence="2" id="KW-0067">ATP-binding</keyword>
<dbReference type="Gene3D" id="1.10.8.60">
    <property type="match status" value="1"/>
</dbReference>
<evidence type="ECO:0000256" key="2">
    <source>
        <dbReference type="ARBA" id="ARBA00022840"/>
    </source>
</evidence>
<dbReference type="Proteomes" id="UP001596620">
    <property type="component" value="Unassembled WGS sequence"/>
</dbReference>
<dbReference type="InterPro" id="IPR002078">
    <property type="entry name" value="Sigma_54_int"/>
</dbReference>
<keyword evidence="5" id="KW-1185">Reference proteome</keyword>
<dbReference type="Pfam" id="PF25601">
    <property type="entry name" value="AAA_lid_14"/>
    <property type="match status" value="1"/>
</dbReference>
<proteinExistence type="predicted"/>
<protein>
    <recommendedName>
        <fullName evidence="3">Sigma-54 factor interaction domain-containing protein</fullName>
    </recommendedName>
</protein>
<feature type="domain" description="Sigma-54 factor interaction" evidence="3">
    <location>
        <begin position="1"/>
        <end position="63"/>
    </location>
</feature>
<dbReference type="InterPro" id="IPR058031">
    <property type="entry name" value="AAA_lid_NorR"/>
</dbReference>
<dbReference type="PROSITE" id="PS50045">
    <property type="entry name" value="SIGMA54_INTERACT_4"/>
    <property type="match status" value="1"/>
</dbReference>
<evidence type="ECO:0000259" key="3">
    <source>
        <dbReference type="PROSITE" id="PS50045"/>
    </source>
</evidence>
<reference evidence="5" key="1">
    <citation type="journal article" date="2019" name="Int. J. Syst. Evol. Microbiol.">
        <title>The Global Catalogue of Microorganisms (GCM) 10K type strain sequencing project: providing services to taxonomists for standard genome sequencing and annotation.</title>
        <authorList>
            <consortium name="The Broad Institute Genomics Platform"/>
            <consortium name="The Broad Institute Genome Sequencing Center for Infectious Disease"/>
            <person name="Wu L."/>
            <person name="Ma J."/>
        </authorList>
    </citation>
    <scope>NUCLEOTIDE SEQUENCE [LARGE SCALE GENOMIC DNA]</scope>
    <source>
        <strain evidence="5">JCM 30234</strain>
    </source>
</reference>
<dbReference type="RefSeq" id="WP_382357825.1">
    <property type="nucleotide sequence ID" value="NZ_JBHTGR010000005.1"/>
</dbReference>
<gene>
    <name evidence="4" type="ORF">ACFQU8_03685</name>
</gene>
<comment type="caution">
    <text evidence="4">The sequence shown here is derived from an EMBL/GenBank/DDBJ whole genome shotgun (WGS) entry which is preliminary data.</text>
</comment>